<feature type="transmembrane region" description="Helical" evidence="7">
    <location>
        <begin position="12"/>
        <end position="32"/>
    </location>
</feature>
<dbReference type="PROSITE" id="PS50928">
    <property type="entry name" value="ABC_TM1"/>
    <property type="match status" value="1"/>
</dbReference>
<dbReference type="Proteomes" id="UP000030700">
    <property type="component" value="Unassembled WGS sequence"/>
</dbReference>
<feature type="transmembrane region" description="Helical" evidence="7">
    <location>
        <begin position="272"/>
        <end position="298"/>
    </location>
</feature>
<dbReference type="InterPro" id="IPR000515">
    <property type="entry name" value="MetI-like"/>
</dbReference>
<dbReference type="EMBL" id="DF820456">
    <property type="protein sequence ID" value="GAK50968.1"/>
    <property type="molecule type" value="Genomic_DNA"/>
</dbReference>
<evidence type="ECO:0000313" key="10">
    <source>
        <dbReference type="Proteomes" id="UP000030700"/>
    </source>
</evidence>
<dbReference type="InterPro" id="IPR050809">
    <property type="entry name" value="UgpAE/MalFG_permease"/>
</dbReference>
<evidence type="ECO:0000256" key="2">
    <source>
        <dbReference type="ARBA" id="ARBA00022448"/>
    </source>
</evidence>
<gene>
    <name evidence="9" type="ORF">U14_02210</name>
</gene>
<evidence type="ECO:0000256" key="1">
    <source>
        <dbReference type="ARBA" id="ARBA00004651"/>
    </source>
</evidence>
<evidence type="ECO:0000256" key="3">
    <source>
        <dbReference type="ARBA" id="ARBA00022475"/>
    </source>
</evidence>
<dbReference type="SUPFAM" id="SSF161098">
    <property type="entry name" value="MetI-like"/>
    <property type="match status" value="1"/>
</dbReference>
<evidence type="ECO:0000259" key="8">
    <source>
        <dbReference type="PROSITE" id="PS50928"/>
    </source>
</evidence>
<proteinExistence type="inferred from homology"/>
<protein>
    <submittedName>
        <fullName evidence="9">Putative sugar ABC transporter permease</fullName>
    </submittedName>
</protein>
<dbReference type="CDD" id="cd06261">
    <property type="entry name" value="TM_PBP2"/>
    <property type="match status" value="1"/>
</dbReference>
<keyword evidence="3" id="KW-1003">Cell membrane</keyword>
<feature type="transmembrane region" description="Helical" evidence="7">
    <location>
        <begin position="237"/>
        <end position="260"/>
    </location>
</feature>
<evidence type="ECO:0000256" key="6">
    <source>
        <dbReference type="ARBA" id="ARBA00023136"/>
    </source>
</evidence>
<feature type="domain" description="ABC transmembrane type-1" evidence="8">
    <location>
        <begin position="73"/>
        <end position="293"/>
    </location>
</feature>
<dbReference type="STRING" id="1499966.U14_02210"/>
<evidence type="ECO:0000256" key="4">
    <source>
        <dbReference type="ARBA" id="ARBA00022692"/>
    </source>
</evidence>
<sequence length="307" mass="34512">MRHPSKSPRFFIVYFLLPALSLYTIFFTLPILDSIRLSFYDSNGLIVGEFVGVANFVKLFTQYPFQERLINAFSNNVKFFLIVTVIQNFIGFLFAYLLTQRIWGMPAIRKISFLPTTLSVLVVGYLFAKLIFNPVFGVFDKLLKFFYLGAFVRPWLGDPMFALPTLAAVVSWQFMGETILFYTAGIDNIPDEIIEAARLDGANHLQMIRHVIVPSILPVIGIVTILIFIGDFTQFDIVYAMATTVGNPAYATDLFGSLFYRAAFMPPARGGWGIGMGAAVSTVMSIIVFAGVLAWLIFFRNMQKTES</sequence>
<dbReference type="GO" id="GO:0055085">
    <property type="term" value="P:transmembrane transport"/>
    <property type="evidence" value="ECO:0007669"/>
    <property type="project" value="InterPro"/>
</dbReference>
<keyword evidence="10" id="KW-1185">Reference proteome</keyword>
<keyword evidence="2 7" id="KW-0813">Transport</keyword>
<dbReference type="Pfam" id="PF00528">
    <property type="entry name" value="BPD_transp_1"/>
    <property type="match status" value="1"/>
</dbReference>
<dbReference type="HOGENOM" id="CLU_016047_0_0_0"/>
<organism evidence="9">
    <name type="scientific">Candidatus Moduliflexus flocculans</name>
    <dbReference type="NCBI Taxonomy" id="1499966"/>
    <lineage>
        <taxon>Bacteria</taxon>
        <taxon>Candidatus Moduliflexota</taxon>
        <taxon>Candidatus Moduliflexia</taxon>
        <taxon>Candidatus Moduliflexales</taxon>
        <taxon>Candidatus Moduliflexaceae</taxon>
    </lineage>
</organism>
<dbReference type="AlphaFoldDB" id="A0A0S6VTT9"/>
<keyword evidence="6 7" id="KW-0472">Membrane</keyword>
<feature type="transmembrane region" description="Helical" evidence="7">
    <location>
        <begin position="79"/>
        <end position="99"/>
    </location>
</feature>
<dbReference type="PANTHER" id="PTHR43227:SF11">
    <property type="entry name" value="BLL4140 PROTEIN"/>
    <property type="match status" value="1"/>
</dbReference>
<dbReference type="PANTHER" id="PTHR43227">
    <property type="entry name" value="BLL4140 PROTEIN"/>
    <property type="match status" value="1"/>
</dbReference>
<dbReference type="GO" id="GO:0005886">
    <property type="term" value="C:plasma membrane"/>
    <property type="evidence" value="ECO:0007669"/>
    <property type="project" value="UniProtKB-SubCell"/>
</dbReference>
<dbReference type="Gene3D" id="1.10.3720.10">
    <property type="entry name" value="MetI-like"/>
    <property type="match status" value="1"/>
</dbReference>
<feature type="transmembrane region" description="Helical" evidence="7">
    <location>
        <begin position="111"/>
        <end position="132"/>
    </location>
</feature>
<comment type="similarity">
    <text evidence="7">Belongs to the binding-protein-dependent transport system permease family.</text>
</comment>
<comment type="subcellular location">
    <subcellularLocation>
        <location evidence="1 7">Cell membrane</location>
        <topology evidence="1 7">Multi-pass membrane protein</topology>
    </subcellularLocation>
</comment>
<keyword evidence="5 7" id="KW-1133">Transmembrane helix</keyword>
<accession>A0A0S6VTT9</accession>
<keyword evidence="4 7" id="KW-0812">Transmembrane</keyword>
<evidence type="ECO:0000313" key="9">
    <source>
        <dbReference type="EMBL" id="GAK50968.1"/>
    </source>
</evidence>
<reference evidence="9" key="1">
    <citation type="journal article" date="2015" name="PeerJ">
        <title>First genomic representation of candidate bacterial phylum KSB3 points to enhanced environmental sensing as a trigger of wastewater bulking.</title>
        <authorList>
            <person name="Sekiguchi Y."/>
            <person name="Ohashi A."/>
            <person name="Parks D.H."/>
            <person name="Yamauchi T."/>
            <person name="Tyson G.W."/>
            <person name="Hugenholtz P."/>
        </authorList>
    </citation>
    <scope>NUCLEOTIDE SEQUENCE [LARGE SCALE GENOMIC DNA]</scope>
</reference>
<evidence type="ECO:0000256" key="7">
    <source>
        <dbReference type="RuleBase" id="RU363032"/>
    </source>
</evidence>
<name>A0A0S6VTT9_9BACT</name>
<feature type="transmembrane region" description="Helical" evidence="7">
    <location>
        <begin position="211"/>
        <end position="230"/>
    </location>
</feature>
<dbReference type="InterPro" id="IPR035906">
    <property type="entry name" value="MetI-like_sf"/>
</dbReference>
<evidence type="ECO:0000256" key="5">
    <source>
        <dbReference type="ARBA" id="ARBA00022989"/>
    </source>
</evidence>